<keyword evidence="21" id="KW-0670">Pyruvate</keyword>
<accession>A0A1N7JBQ2</accession>
<dbReference type="InterPro" id="IPR001882">
    <property type="entry name" value="Biotin_BS"/>
</dbReference>
<dbReference type="InterPro" id="IPR011054">
    <property type="entry name" value="Rudment_hybrid_motif"/>
</dbReference>
<dbReference type="Pfam" id="PF00364">
    <property type="entry name" value="Biotin_lipoyl"/>
    <property type="match status" value="1"/>
</dbReference>
<proteinExistence type="predicted"/>
<evidence type="ECO:0000256" key="3">
    <source>
        <dbReference type="ARBA" id="ARBA00022432"/>
    </source>
</evidence>
<evidence type="ECO:0000259" key="17">
    <source>
        <dbReference type="PROSITE" id="PS50968"/>
    </source>
</evidence>
<dbReference type="Gene3D" id="3.30.470.20">
    <property type="entry name" value="ATP-grasp fold, B domain"/>
    <property type="match status" value="1"/>
</dbReference>
<dbReference type="GO" id="GO:0004075">
    <property type="term" value="F:biotin carboxylase activity"/>
    <property type="evidence" value="ECO:0007669"/>
    <property type="project" value="UniProtKB-EC"/>
</dbReference>
<comment type="pathway">
    <text evidence="2">Carbohydrate biosynthesis; gluconeogenesis.</text>
</comment>
<dbReference type="NCBIfam" id="TIGR01235">
    <property type="entry name" value="pyruv_carbox"/>
    <property type="match status" value="1"/>
</dbReference>
<dbReference type="InterPro" id="IPR000891">
    <property type="entry name" value="PYR_CT"/>
</dbReference>
<dbReference type="InterPro" id="IPR013785">
    <property type="entry name" value="Aldolase_TIM"/>
</dbReference>
<comment type="catalytic activity">
    <reaction evidence="11">
        <text>hydrogencarbonate + pyruvate + ATP = oxaloacetate + ADP + phosphate + H(+)</text>
        <dbReference type="Rhea" id="RHEA:20844"/>
        <dbReference type="ChEBI" id="CHEBI:15361"/>
        <dbReference type="ChEBI" id="CHEBI:15378"/>
        <dbReference type="ChEBI" id="CHEBI:16452"/>
        <dbReference type="ChEBI" id="CHEBI:17544"/>
        <dbReference type="ChEBI" id="CHEBI:30616"/>
        <dbReference type="ChEBI" id="CHEBI:43474"/>
        <dbReference type="ChEBI" id="CHEBI:456216"/>
        <dbReference type="EC" id="6.4.1.1"/>
    </reaction>
</comment>
<evidence type="ECO:0000256" key="6">
    <source>
        <dbReference type="ARBA" id="ARBA00022741"/>
    </source>
</evidence>
<evidence type="ECO:0000313" key="21">
    <source>
        <dbReference type="EMBL" id="SIS46758.1"/>
    </source>
</evidence>
<dbReference type="SUPFAM" id="SSF52440">
    <property type="entry name" value="PreATP-grasp domain"/>
    <property type="match status" value="1"/>
</dbReference>
<dbReference type="CDD" id="cd07937">
    <property type="entry name" value="DRE_TIM_PC_TC_5S"/>
    <property type="match status" value="1"/>
</dbReference>
<evidence type="ECO:0000256" key="5">
    <source>
        <dbReference type="ARBA" id="ARBA00022723"/>
    </source>
</evidence>
<dbReference type="PANTHER" id="PTHR43778:SF2">
    <property type="entry name" value="PYRUVATE CARBOXYLASE, MITOCHONDRIAL"/>
    <property type="match status" value="1"/>
</dbReference>
<dbReference type="SMART" id="SM00878">
    <property type="entry name" value="Biotin_carb_C"/>
    <property type="match status" value="1"/>
</dbReference>
<feature type="binding site" evidence="14">
    <location>
        <position position="548"/>
    </location>
    <ligand>
        <name>Mn(2+)</name>
        <dbReference type="ChEBI" id="CHEBI:29035"/>
    </ligand>
</feature>
<feature type="binding site" evidence="14">
    <location>
        <position position="749"/>
    </location>
    <ligand>
        <name>Mn(2+)</name>
        <dbReference type="ChEBI" id="CHEBI:29035"/>
    </ligand>
</feature>
<feature type="region of interest" description="Disordered" evidence="16">
    <location>
        <begin position="493"/>
        <end position="512"/>
    </location>
</feature>
<dbReference type="NCBIfam" id="NF009554">
    <property type="entry name" value="PRK12999.1"/>
    <property type="match status" value="1"/>
</dbReference>
<gene>
    <name evidence="21" type="ORF">SAMN05444817_105141</name>
</gene>
<dbReference type="GO" id="GO:0046872">
    <property type="term" value="F:metal ion binding"/>
    <property type="evidence" value="ECO:0007669"/>
    <property type="project" value="UniProtKB-KW"/>
</dbReference>
<name>A0A1N7JBQ2_9CORY</name>
<dbReference type="STRING" id="1161099.SAMN05444817_105141"/>
<evidence type="ECO:0000259" key="20">
    <source>
        <dbReference type="PROSITE" id="PS50991"/>
    </source>
</evidence>
<feature type="binding site" evidence="13">
    <location>
        <position position="216"/>
    </location>
    <ligand>
        <name>ATP</name>
        <dbReference type="ChEBI" id="CHEBI:30616"/>
    </ligand>
</feature>
<dbReference type="GO" id="GO:0005524">
    <property type="term" value="F:ATP binding"/>
    <property type="evidence" value="ECO:0007669"/>
    <property type="project" value="UniProtKB-UniRule"/>
</dbReference>
<feature type="binding site" evidence="14">
    <location>
        <position position="747"/>
    </location>
    <ligand>
        <name>Mn(2+)</name>
        <dbReference type="ChEBI" id="CHEBI:29035"/>
    </ligand>
</feature>
<evidence type="ECO:0000256" key="12">
    <source>
        <dbReference type="PIRSR" id="PIRSR001594-1"/>
    </source>
</evidence>
<dbReference type="InterPro" id="IPR055268">
    <property type="entry name" value="PCB-like"/>
</dbReference>
<dbReference type="OrthoDB" id="9760256at2"/>
<evidence type="ECO:0000256" key="11">
    <source>
        <dbReference type="PIRNR" id="PIRNR001594"/>
    </source>
</evidence>
<feature type="binding site" evidence="13">
    <location>
        <position position="882"/>
    </location>
    <ligand>
        <name>substrate</name>
    </ligand>
</feature>
<dbReference type="FunFam" id="2.40.50.100:FF:000003">
    <property type="entry name" value="Acetyl-CoA carboxylase biotin carboxyl carrier protein"/>
    <property type="match status" value="1"/>
</dbReference>
<evidence type="ECO:0000256" key="2">
    <source>
        <dbReference type="ARBA" id="ARBA00004742"/>
    </source>
</evidence>
<evidence type="ECO:0000259" key="18">
    <source>
        <dbReference type="PROSITE" id="PS50975"/>
    </source>
</evidence>
<feature type="binding site" evidence="13">
    <location>
        <position position="251"/>
    </location>
    <ligand>
        <name>ATP</name>
        <dbReference type="ChEBI" id="CHEBI:30616"/>
    </ligand>
</feature>
<feature type="binding site" evidence="13">
    <location>
        <position position="133"/>
    </location>
    <ligand>
        <name>ATP</name>
        <dbReference type="ChEBI" id="CHEBI:30616"/>
    </ligand>
</feature>
<evidence type="ECO:0000256" key="8">
    <source>
        <dbReference type="ARBA" id="ARBA00023267"/>
    </source>
</evidence>
<keyword evidence="9" id="KW-0511">Multifunctional enzyme</keyword>
<sequence>MTGPDHTAGTESAHLPTFNKILVANRGEIAVRAFRAAFETGAKTVAVYPREDRHSFHRPFADEAVQIGEEGQPVRAYLSIDEIIRAAEKTGADAVYPGYGFLSERADLARACAERGITFIGPTAETLDLTGDKAAAVRAAEEAGLPVLKDSEATTDIDELVSWADDFEFPVFVKAVSGGGGRGMRFVDKPENLAALAAEASREAEAAFGDANVYLERAVINPQHIEVQILGDASGDVIHLFERDCSVQRRHQKVVEIAPAQHITDEQRERICQDAVNFCRHINYQGAGTVEFLVDEHGNHVFIEMNPRVQVEHTVTEEVTGVDIVKSQMHIAAGATLEQLGLRQDEITLTGAALQCRITTEDPNNGFRPDSGVITGYRSPGGAGVRLDGNISVGGEITPNFDSLLVKMTCRGKDFETAVARARRALNEFSVNGVSTNIGFLRALLSEPDFINKRIATSFIADHPHLLEAPAAPDEAGRILEYLAWTTVNKPNGPRPTNIRPSEKLPELNYTSTPRGARDELLELGPEKWAEKLRGQTALGVTDTSFRDAHQSLLATRVRTNTLVAAAKHVGHLTPELTSVEAWGGATYDVAMRFLHESPWTRLEELRDAMPNMNIQMLLRGRNTVGYTPYPDSVTKAFVEEAASTGVDIFRIFDALNDVSQMRPAIDAVLDTQTAVAEVAMAYSGNLMDPNEDLYTLDYYLRLAEEIVETGAHVLAIKDMAGLMRPAAAAKLVGALRERFDLPVHVHTHDTAGGQLATYLAAANAGADVVDVASAPLAGTTSQPSMSALVAAFANTERDTGLSLEAVSNLEPYWEGVRQLYAPFESGIPGPTGRVYRHEIPGGQLSNLRTQAVALGLGDRFELIEDYYAAVNEMLGRPTKVTPSSKVVGDLALHLVGAGVDPAEFAKDPQKFDIPDSVIGFLRGELGTPPGGWPELRDRALGGRKETPKVNEVPDDLAQDLESDNHRVRRASLDKLLFPKQYAEFLEHRRTYGFTDQLGDKTFFYGLQEGEETMIWFGDLEKQQTPLVVRLDAVGEPDEKGMRRVIINVNGQIRPVTVRDENAESSVAEVEKADSSNPNHVAAPFAGVVTVTVKEGDEVSAGDQVASIEAMKMEASISAPKDGVVERIAFTQATKAEGGDLVAVIR</sequence>
<dbReference type="PANTHER" id="PTHR43778">
    <property type="entry name" value="PYRUVATE CARBOXYLASE"/>
    <property type="match status" value="1"/>
</dbReference>
<feature type="domain" description="Pyruvate carboxyltransferase" evidence="20">
    <location>
        <begin position="539"/>
        <end position="808"/>
    </location>
</feature>
<dbReference type="EMBL" id="FTOF01000005">
    <property type="protein sequence ID" value="SIS46758.1"/>
    <property type="molecule type" value="Genomic_DNA"/>
</dbReference>
<dbReference type="UniPathway" id="UPA00138"/>
<evidence type="ECO:0000259" key="19">
    <source>
        <dbReference type="PROSITE" id="PS50979"/>
    </source>
</evidence>
<reference evidence="22" key="1">
    <citation type="submission" date="2017-01" db="EMBL/GenBank/DDBJ databases">
        <authorList>
            <person name="Varghese N."/>
            <person name="Submissions S."/>
        </authorList>
    </citation>
    <scope>NUCLEOTIDE SEQUENCE [LARGE SCALE GENOMIC DNA]</scope>
    <source>
        <strain evidence="22">DSM 44531</strain>
    </source>
</reference>
<dbReference type="Gene3D" id="3.20.20.70">
    <property type="entry name" value="Aldolase class I"/>
    <property type="match status" value="1"/>
</dbReference>
<evidence type="ECO:0000313" key="22">
    <source>
        <dbReference type="Proteomes" id="UP000186292"/>
    </source>
</evidence>
<feature type="binding site" description="via carbamate group" evidence="14">
    <location>
        <position position="718"/>
    </location>
    <ligand>
        <name>Mn(2+)</name>
        <dbReference type="ChEBI" id="CHEBI:29035"/>
    </ligand>
</feature>
<organism evidence="21 22">
    <name type="scientific">Corynebacterium appendicis CIP 107643</name>
    <dbReference type="NCBI Taxonomy" id="1161099"/>
    <lineage>
        <taxon>Bacteria</taxon>
        <taxon>Bacillati</taxon>
        <taxon>Actinomycetota</taxon>
        <taxon>Actinomycetes</taxon>
        <taxon>Mycobacteriales</taxon>
        <taxon>Corynebacteriaceae</taxon>
        <taxon>Corynebacterium</taxon>
    </lineage>
</organism>
<evidence type="ECO:0000256" key="14">
    <source>
        <dbReference type="PIRSR" id="PIRSR001594-3"/>
    </source>
</evidence>
<dbReference type="InterPro" id="IPR016185">
    <property type="entry name" value="PreATP-grasp_dom_sf"/>
</dbReference>
<dbReference type="InterPro" id="IPR011761">
    <property type="entry name" value="ATP-grasp"/>
</dbReference>
<keyword evidence="3" id="KW-0312">Gluconeogenesis</keyword>
<dbReference type="PROSITE" id="PS50975">
    <property type="entry name" value="ATP_GRASP"/>
    <property type="match status" value="1"/>
</dbReference>
<dbReference type="SUPFAM" id="SSF51569">
    <property type="entry name" value="Aldolase"/>
    <property type="match status" value="1"/>
</dbReference>
<evidence type="ECO:0000256" key="1">
    <source>
        <dbReference type="ARBA" id="ARBA00001953"/>
    </source>
</evidence>
<dbReference type="Pfam" id="PF02436">
    <property type="entry name" value="PYC_OADA"/>
    <property type="match status" value="1"/>
</dbReference>
<dbReference type="SUPFAM" id="SSF56059">
    <property type="entry name" value="Glutathione synthetase ATP-binding domain-like"/>
    <property type="match status" value="1"/>
</dbReference>
<keyword evidence="7 11" id="KW-0067">ATP-binding</keyword>
<feature type="domain" description="Biotin carboxylation" evidence="19">
    <location>
        <begin position="17"/>
        <end position="465"/>
    </location>
</feature>
<dbReference type="Gene3D" id="3.10.600.10">
    <property type="entry name" value="pyruvate carboxylase f1077a mutant domain"/>
    <property type="match status" value="1"/>
</dbReference>
<dbReference type="PROSITE" id="PS50979">
    <property type="entry name" value="BC"/>
    <property type="match status" value="1"/>
</dbReference>
<dbReference type="InterPro" id="IPR005479">
    <property type="entry name" value="CPAse_ATP-bd"/>
</dbReference>
<keyword evidence="22" id="KW-1185">Reference proteome</keyword>
<evidence type="ECO:0000256" key="4">
    <source>
        <dbReference type="ARBA" id="ARBA00022598"/>
    </source>
</evidence>
<evidence type="ECO:0000256" key="9">
    <source>
        <dbReference type="ARBA" id="ARBA00023268"/>
    </source>
</evidence>
<feature type="modified residue" description="N6-biotinyllysine" evidence="15">
    <location>
        <position position="1112"/>
    </location>
</feature>
<dbReference type="NCBIfam" id="NF006761">
    <property type="entry name" value="PRK09282.1"/>
    <property type="match status" value="1"/>
</dbReference>
<dbReference type="GO" id="GO:0006094">
    <property type="term" value="P:gluconeogenesis"/>
    <property type="evidence" value="ECO:0007669"/>
    <property type="project" value="UniProtKB-UniPathway"/>
</dbReference>
<protein>
    <recommendedName>
        <fullName evidence="11">Pyruvate carboxylase</fullName>
        <ecNumber evidence="11">6.4.1.1</ecNumber>
    </recommendedName>
</protein>
<feature type="active site" evidence="12">
    <location>
        <position position="308"/>
    </location>
</feature>
<feature type="domain" description="ATP-grasp" evidence="18">
    <location>
        <begin position="137"/>
        <end position="333"/>
    </location>
</feature>
<dbReference type="PIRSF" id="PIRSF001594">
    <property type="entry name" value="Pyruv_carbox"/>
    <property type="match status" value="1"/>
</dbReference>
<dbReference type="Gene3D" id="2.40.50.100">
    <property type="match status" value="1"/>
</dbReference>
<dbReference type="PROSITE" id="PS00188">
    <property type="entry name" value="BIOTIN"/>
    <property type="match status" value="1"/>
</dbReference>
<dbReference type="InterPro" id="IPR005481">
    <property type="entry name" value="BC-like_N"/>
</dbReference>
<dbReference type="CDD" id="cd06850">
    <property type="entry name" value="biotinyl_domain"/>
    <property type="match status" value="1"/>
</dbReference>
<dbReference type="InterPro" id="IPR005482">
    <property type="entry name" value="Biotin_COase_C"/>
</dbReference>
<dbReference type="SUPFAM" id="SSF89000">
    <property type="entry name" value="post-HMGL domain-like"/>
    <property type="match status" value="1"/>
</dbReference>
<dbReference type="GO" id="GO:0004736">
    <property type="term" value="F:pyruvate carboxylase activity"/>
    <property type="evidence" value="ECO:0007669"/>
    <property type="project" value="UniProtKB-EC"/>
</dbReference>
<dbReference type="SUPFAM" id="SSF51246">
    <property type="entry name" value="Rudiment single hybrid motif"/>
    <property type="match status" value="1"/>
</dbReference>
<keyword evidence="5 14" id="KW-0479">Metal-binding</keyword>
<keyword evidence="4 11" id="KW-0436">Ligase</keyword>
<dbReference type="AlphaFoldDB" id="A0A1N7JBQ2"/>
<dbReference type="InterPro" id="IPR000089">
    <property type="entry name" value="Biotin_lipoyl"/>
</dbReference>
<dbReference type="FunFam" id="3.40.50.20:FF:000010">
    <property type="entry name" value="Propionyl-CoA carboxylase subunit alpha"/>
    <property type="match status" value="1"/>
</dbReference>
<evidence type="ECO:0000256" key="16">
    <source>
        <dbReference type="SAM" id="MobiDB-lite"/>
    </source>
</evidence>
<keyword evidence="8 11" id="KW-0092">Biotin</keyword>
<dbReference type="Pfam" id="PF00289">
    <property type="entry name" value="Biotin_carb_N"/>
    <property type="match status" value="1"/>
</dbReference>
<dbReference type="InterPro" id="IPR011764">
    <property type="entry name" value="Biotin_carboxylation_dom"/>
</dbReference>
<feature type="binding site" evidence="13">
    <location>
        <position position="620"/>
    </location>
    <ligand>
        <name>substrate</name>
    </ligand>
</feature>
<dbReference type="SUPFAM" id="SSF51230">
    <property type="entry name" value="Single hybrid motif"/>
    <property type="match status" value="1"/>
</dbReference>
<dbReference type="Pfam" id="PF00682">
    <property type="entry name" value="HMGL-like"/>
    <property type="match status" value="1"/>
</dbReference>
<dbReference type="GO" id="GO:0005737">
    <property type="term" value="C:cytoplasm"/>
    <property type="evidence" value="ECO:0007669"/>
    <property type="project" value="TreeGrafter"/>
</dbReference>
<evidence type="ECO:0000256" key="10">
    <source>
        <dbReference type="ARBA" id="ARBA00048501"/>
    </source>
</evidence>
<dbReference type="RefSeq" id="WP_076599217.1">
    <property type="nucleotide sequence ID" value="NZ_CP046976.1"/>
</dbReference>
<evidence type="ECO:0000256" key="15">
    <source>
        <dbReference type="PIRSR" id="PIRSR001594-4"/>
    </source>
</evidence>
<dbReference type="InterPro" id="IPR005930">
    <property type="entry name" value="Pyruv_COase"/>
</dbReference>
<evidence type="ECO:0000256" key="7">
    <source>
        <dbReference type="ARBA" id="ARBA00022840"/>
    </source>
</evidence>
<feature type="modified residue" description="N6-carboxylysine" evidence="15">
    <location>
        <position position="718"/>
    </location>
</feature>
<comment type="function">
    <text evidence="11">Catalyzes a 2-step reaction, involving the ATP-dependent carboxylation of the covalently attached biotin in the first step and the transfer of the carboxyl group to pyruvate in the second.</text>
</comment>
<evidence type="ECO:0000256" key="13">
    <source>
        <dbReference type="PIRSR" id="PIRSR001594-2"/>
    </source>
</evidence>
<dbReference type="PROSITE" id="PS50991">
    <property type="entry name" value="PYR_CT"/>
    <property type="match status" value="1"/>
</dbReference>
<comment type="cofactor">
    <cofactor evidence="1 11">
        <name>biotin</name>
        <dbReference type="ChEBI" id="CHEBI:57586"/>
    </cofactor>
</comment>
<dbReference type="Pfam" id="PF02785">
    <property type="entry name" value="Biotin_carb_C"/>
    <property type="match status" value="1"/>
</dbReference>
<keyword evidence="6 11" id="KW-0547">Nucleotide-binding</keyword>
<dbReference type="EC" id="6.4.1.1" evidence="11"/>
<dbReference type="PROSITE" id="PS50968">
    <property type="entry name" value="BIOTINYL_LIPOYL"/>
    <property type="match status" value="1"/>
</dbReference>
<feature type="domain" description="Lipoyl-binding" evidence="17">
    <location>
        <begin position="1072"/>
        <end position="1146"/>
    </location>
</feature>
<dbReference type="InterPro" id="IPR011053">
    <property type="entry name" value="Single_hybrid_motif"/>
</dbReference>
<dbReference type="PROSITE" id="PS00867">
    <property type="entry name" value="CPSASE_2"/>
    <property type="match status" value="1"/>
</dbReference>
<dbReference type="Pfam" id="PF02786">
    <property type="entry name" value="CPSase_L_D2"/>
    <property type="match status" value="1"/>
</dbReference>
<dbReference type="Proteomes" id="UP000186292">
    <property type="component" value="Unassembled WGS sequence"/>
</dbReference>
<comment type="catalytic activity">
    <reaction evidence="10">
        <text>N(6)-biotinyl-L-lysyl-[protein] + hydrogencarbonate + ATP = N(6)-carboxybiotinyl-L-lysyl-[protein] + ADP + phosphate + H(+)</text>
        <dbReference type="Rhea" id="RHEA:13501"/>
        <dbReference type="Rhea" id="RHEA-COMP:10505"/>
        <dbReference type="Rhea" id="RHEA-COMP:10506"/>
        <dbReference type="ChEBI" id="CHEBI:15378"/>
        <dbReference type="ChEBI" id="CHEBI:17544"/>
        <dbReference type="ChEBI" id="CHEBI:30616"/>
        <dbReference type="ChEBI" id="CHEBI:43474"/>
        <dbReference type="ChEBI" id="CHEBI:83144"/>
        <dbReference type="ChEBI" id="CHEBI:83145"/>
        <dbReference type="ChEBI" id="CHEBI:456216"/>
        <dbReference type="EC" id="6.3.4.14"/>
    </reaction>
    <physiologicalReaction direction="left-to-right" evidence="10">
        <dbReference type="Rhea" id="RHEA:13502"/>
    </physiologicalReaction>
</comment>
<dbReference type="FunFam" id="3.20.20.70:FF:000120">
    <property type="entry name" value="Pyruvate carboxylase"/>
    <property type="match status" value="1"/>
</dbReference>
<dbReference type="InterPro" id="IPR003379">
    <property type="entry name" value="Carboxylase_cons_dom"/>
</dbReference>